<evidence type="ECO:0000313" key="2">
    <source>
        <dbReference type="EMBL" id="PRX98914.1"/>
    </source>
</evidence>
<evidence type="ECO:0000313" key="3">
    <source>
        <dbReference type="Proteomes" id="UP000237846"/>
    </source>
</evidence>
<name>A0A2T0Q548_9ACTN</name>
<sequence length="199" mass="21494">MGEEPQPGEAPSGGTGGPAPITESVSDEALRRHTGRGWAEWFAVLDAWEAVRRTHTEIARRLVAEQRLDGWWAQSVTVGYEQHRGMRAPGQRSDGTYSANASVTVGVPVARLFQAVADAGERRGWLPEELSVRTATAPKSLRADLADGGGRVVFGFTAVGRDRSRVALEHQRLAGAEEAARAKAFWRERLQALKAALAG</sequence>
<evidence type="ECO:0008006" key="4">
    <source>
        <dbReference type="Google" id="ProtNLM"/>
    </source>
</evidence>
<organism evidence="2 3">
    <name type="scientific">Allonocardiopsis opalescens</name>
    <dbReference type="NCBI Taxonomy" id="1144618"/>
    <lineage>
        <taxon>Bacteria</taxon>
        <taxon>Bacillati</taxon>
        <taxon>Actinomycetota</taxon>
        <taxon>Actinomycetes</taxon>
        <taxon>Streptosporangiales</taxon>
        <taxon>Allonocardiopsis</taxon>
    </lineage>
</organism>
<dbReference type="Proteomes" id="UP000237846">
    <property type="component" value="Unassembled WGS sequence"/>
</dbReference>
<dbReference type="EMBL" id="PVZC01000004">
    <property type="protein sequence ID" value="PRX98914.1"/>
    <property type="molecule type" value="Genomic_DNA"/>
</dbReference>
<dbReference type="Gene3D" id="3.30.530.20">
    <property type="match status" value="1"/>
</dbReference>
<proteinExistence type="predicted"/>
<dbReference type="SUPFAM" id="SSF55961">
    <property type="entry name" value="Bet v1-like"/>
    <property type="match status" value="1"/>
</dbReference>
<comment type="caution">
    <text evidence="2">The sequence shown here is derived from an EMBL/GenBank/DDBJ whole genome shotgun (WGS) entry which is preliminary data.</text>
</comment>
<accession>A0A2T0Q548</accession>
<evidence type="ECO:0000256" key="1">
    <source>
        <dbReference type="SAM" id="MobiDB-lite"/>
    </source>
</evidence>
<gene>
    <name evidence="2" type="ORF">CLV72_104494</name>
</gene>
<protein>
    <recommendedName>
        <fullName evidence="4">DUF4287 domain-containing protein</fullName>
    </recommendedName>
</protein>
<dbReference type="AlphaFoldDB" id="A0A2T0Q548"/>
<dbReference type="RefSeq" id="WP_106246515.1">
    <property type="nucleotide sequence ID" value="NZ_PVZC01000004.1"/>
</dbReference>
<dbReference type="InterPro" id="IPR023393">
    <property type="entry name" value="START-like_dom_sf"/>
</dbReference>
<feature type="region of interest" description="Disordered" evidence="1">
    <location>
        <begin position="1"/>
        <end position="30"/>
    </location>
</feature>
<dbReference type="OrthoDB" id="3837807at2"/>
<reference evidence="2 3" key="1">
    <citation type="submission" date="2018-03" db="EMBL/GenBank/DDBJ databases">
        <title>Genomic Encyclopedia of Archaeal and Bacterial Type Strains, Phase II (KMG-II): from individual species to whole genera.</title>
        <authorList>
            <person name="Goeker M."/>
        </authorList>
    </citation>
    <scope>NUCLEOTIDE SEQUENCE [LARGE SCALE GENOMIC DNA]</scope>
    <source>
        <strain evidence="2 3">DSM 45601</strain>
    </source>
</reference>
<keyword evidence="3" id="KW-1185">Reference proteome</keyword>